<evidence type="ECO:0000256" key="16">
    <source>
        <dbReference type="ARBA" id="ARBA00023328"/>
    </source>
</evidence>
<evidence type="ECO:0000256" key="4">
    <source>
        <dbReference type="ARBA" id="ARBA00008491"/>
    </source>
</evidence>
<evidence type="ECO:0000256" key="18">
    <source>
        <dbReference type="ARBA" id="ARBA00044346"/>
    </source>
</evidence>
<keyword evidence="16" id="KW-0137">Centromere</keyword>
<keyword evidence="7" id="KW-0132">Cell division</keyword>
<dbReference type="AlphaFoldDB" id="A0A1E4THE1"/>
<evidence type="ECO:0000256" key="6">
    <source>
        <dbReference type="ARBA" id="ARBA00022490"/>
    </source>
</evidence>
<keyword evidence="13" id="KW-0206">Cytoskeleton</keyword>
<sequence length="127" mass="14448">MAISDLLSDLTESSVSIATAHFEKPGPFSNAVIRQSDVTVLLKDATPEELEHVDSPKSKRQVNIDPYMGVDRICIRVRTLLQKCPDSELQNRLAIVQQKLSQQDRRLDELDRQIAEEEELLRSFNES</sequence>
<dbReference type="GO" id="GO:0042729">
    <property type="term" value="C:DASH complex"/>
    <property type="evidence" value="ECO:0007669"/>
    <property type="project" value="InterPro"/>
</dbReference>
<reference evidence="21" key="1">
    <citation type="submission" date="2016-02" db="EMBL/GenBank/DDBJ databases">
        <title>Comparative genomics of biotechnologically important yeasts.</title>
        <authorList>
            <consortium name="DOE Joint Genome Institute"/>
            <person name="Riley R."/>
            <person name="Haridas S."/>
            <person name="Wolfe K.H."/>
            <person name="Lopes M.R."/>
            <person name="Hittinger C.T."/>
            <person name="Goker M."/>
            <person name="Salamov A."/>
            <person name="Wisecaver J."/>
            <person name="Long T.M."/>
            <person name="Aerts A.L."/>
            <person name="Barry K."/>
            <person name="Choi C."/>
            <person name="Clum A."/>
            <person name="Coughlan A.Y."/>
            <person name="Deshpande S."/>
            <person name="Douglass A.P."/>
            <person name="Hanson S.J."/>
            <person name="Klenk H.-P."/>
            <person name="Labutti K."/>
            <person name="Lapidus A."/>
            <person name="Lindquist E."/>
            <person name="Lipzen A."/>
            <person name="Meier-Kolthoff J.P."/>
            <person name="Ohm R.A."/>
            <person name="Otillar R.P."/>
            <person name="Pangilinan J."/>
            <person name="Peng Y."/>
            <person name="Rokas A."/>
            <person name="Rosa C.A."/>
            <person name="Scheuner C."/>
            <person name="Sibirny A.A."/>
            <person name="Slot J.C."/>
            <person name="Stielow J.B."/>
            <person name="Sun H."/>
            <person name="Kurtzman C.P."/>
            <person name="Blackwell M."/>
            <person name="Jeffries T.W."/>
            <person name="Grigoriev I.V."/>
        </authorList>
    </citation>
    <scope>NUCLEOTIDE SEQUENCE [LARGE SCALE GENOMIC DNA]</scope>
    <source>
        <strain evidence="21">NRRL Y-17796</strain>
    </source>
</reference>
<keyword evidence="10" id="KW-0159">Chromosome partition</keyword>
<evidence type="ECO:0000256" key="7">
    <source>
        <dbReference type="ARBA" id="ARBA00022618"/>
    </source>
</evidence>
<dbReference type="GO" id="GO:0008608">
    <property type="term" value="P:attachment of spindle microtubules to kinetochore"/>
    <property type="evidence" value="ECO:0007669"/>
    <property type="project" value="InterPro"/>
</dbReference>
<dbReference type="GO" id="GO:0005876">
    <property type="term" value="C:spindle microtubule"/>
    <property type="evidence" value="ECO:0007669"/>
    <property type="project" value="InterPro"/>
</dbReference>
<keyword evidence="5" id="KW-0158">Chromosome</keyword>
<accession>A0A1E4THE1</accession>
<evidence type="ECO:0000256" key="11">
    <source>
        <dbReference type="ARBA" id="ARBA00022838"/>
    </source>
</evidence>
<evidence type="ECO:0000256" key="8">
    <source>
        <dbReference type="ARBA" id="ARBA00022701"/>
    </source>
</evidence>
<keyword evidence="12 19" id="KW-0175">Coiled coil</keyword>
<organism evidence="20 21">
    <name type="scientific">Tortispora caseinolytica NRRL Y-17796</name>
    <dbReference type="NCBI Taxonomy" id="767744"/>
    <lineage>
        <taxon>Eukaryota</taxon>
        <taxon>Fungi</taxon>
        <taxon>Dikarya</taxon>
        <taxon>Ascomycota</taxon>
        <taxon>Saccharomycotina</taxon>
        <taxon>Trigonopsidomycetes</taxon>
        <taxon>Trigonopsidales</taxon>
        <taxon>Trigonopsidaceae</taxon>
        <taxon>Tortispora</taxon>
    </lineage>
</organism>
<evidence type="ECO:0000256" key="19">
    <source>
        <dbReference type="SAM" id="Coils"/>
    </source>
</evidence>
<dbReference type="Proteomes" id="UP000095023">
    <property type="component" value="Unassembled WGS sequence"/>
</dbReference>
<evidence type="ECO:0000256" key="2">
    <source>
        <dbReference type="ARBA" id="ARBA00004186"/>
    </source>
</evidence>
<evidence type="ECO:0000256" key="10">
    <source>
        <dbReference type="ARBA" id="ARBA00022829"/>
    </source>
</evidence>
<evidence type="ECO:0000256" key="17">
    <source>
        <dbReference type="ARBA" id="ARBA00044112"/>
    </source>
</evidence>
<keyword evidence="9" id="KW-0498">Mitosis</keyword>
<dbReference type="InterPro" id="IPR013966">
    <property type="entry name" value="Spc34"/>
</dbReference>
<feature type="coiled-coil region" evidence="19">
    <location>
        <begin position="93"/>
        <end position="127"/>
    </location>
</feature>
<protein>
    <recommendedName>
        <fullName evidence="17">DASH complex subunit SPC34</fullName>
    </recommendedName>
    <alternativeName>
        <fullName evidence="18">Outer kinetochore protein SPC34</fullName>
    </alternativeName>
</protein>
<evidence type="ECO:0000256" key="1">
    <source>
        <dbReference type="ARBA" id="ARBA00004123"/>
    </source>
</evidence>
<keyword evidence="15" id="KW-0131">Cell cycle</keyword>
<evidence type="ECO:0000256" key="12">
    <source>
        <dbReference type="ARBA" id="ARBA00023054"/>
    </source>
</evidence>
<evidence type="ECO:0000256" key="15">
    <source>
        <dbReference type="ARBA" id="ARBA00023306"/>
    </source>
</evidence>
<keyword evidence="14" id="KW-0539">Nucleus</keyword>
<keyword evidence="8" id="KW-0493">Microtubule</keyword>
<keyword evidence="6" id="KW-0963">Cytoplasm</keyword>
<evidence type="ECO:0000256" key="5">
    <source>
        <dbReference type="ARBA" id="ARBA00022454"/>
    </source>
</evidence>
<dbReference type="Pfam" id="PF08657">
    <property type="entry name" value="DASH_Spc34"/>
    <property type="match status" value="1"/>
</dbReference>
<comment type="subcellular location">
    <subcellularLocation>
        <location evidence="3">Chromosome</location>
        <location evidence="3">Centromere</location>
        <location evidence="3">Kinetochore</location>
    </subcellularLocation>
    <subcellularLocation>
        <location evidence="2">Cytoplasm</location>
        <location evidence="2">Cytoskeleton</location>
        <location evidence="2">Spindle</location>
    </subcellularLocation>
    <subcellularLocation>
        <location evidence="1">Nucleus</location>
    </subcellularLocation>
</comment>
<evidence type="ECO:0000313" key="20">
    <source>
        <dbReference type="EMBL" id="ODV91166.1"/>
    </source>
</evidence>
<gene>
    <name evidence="20" type="ORF">CANCADRAFT_44776</name>
</gene>
<evidence type="ECO:0000256" key="3">
    <source>
        <dbReference type="ARBA" id="ARBA00004629"/>
    </source>
</evidence>
<keyword evidence="21" id="KW-1185">Reference proteome</keyword>
<evidence type="ECO:0000313" key="21">
    <source>
        <dbReference type="Proteomes" id="UP000095023"/>
    </source>
</evidence>
<dbReference type="EMBL" id="KV453842">
    <property type="protein sequence ID" value="ODV91166.1"/>
    <property type="molecule type" value="Genomic_DNA"/>
</dbReference>
<comment type="similarity">
    <text evidence="4">Belongs to the DASH complex SPC34 family.</text>
</comment>
<evidence type="ECO:0000256" key="14">
    <source>
        <dbReference type="ARBA" id="ARBA00023242"/>
    </source>
</evidence>
<evidence type="ECO:0000256" key="13">
    <source>
        <dbReference type="ARBA" id="ARBA00023212"/>
    </source>
</evidence>
<evidence type="ECO:0000256" key="9">
    <source>
        <dbReference type="ARBA" id="ARBA00022776"/>
    </source>
</evidence>
<dbReference type="GO" id="GO:0051301">
    <property type="term" value="P:cell division"/>
    <property type="evidence" value="ECO:0007669"/>
    <property type="project" value="UniProtKB-KW"/>
</dbReference>
<proteinExistence type="inferred from homology"/>
<keyword evidence="11" id="KW-0995">Kinetochore</keyword>
<name>A0A1E4THE1_9ASCO</name>